<dbReference type="EMBL" id="JAPFFF010000015">
    <property type="protein sequence ID" value="KAK8866661.1"/>
    <property type="molecule type" value="Genomic_DNA"/>
</dbReference>
<protein>
    <recommendedName>
        <fullName evidence="3">Tectonic domain-containing protein</fullName>
    </recommendedName>
</protein>
<proteinExistence type="predicted"/>
<evidence type="ECO:0000313" key="1">
    <source>
        <dbReference type="EMBL" id="KAK8866661.1"/>
    </source>
</evidence>
<dbReference type="InterPro" id="IPR040354">
    <property type="entry name" value="TCTN1-3"/>
</dbReference>
<comment type="caution">
    <text evidence="1">The sequence shown here is derived from an EMBL/GenBank/DDBJ whole genome shotgun (WGS) entry which is preliminary data.</text>
</comment>
<keyword evidence="2" id="KW-1185">Reference proteome</keyword>
<evidence type="ECO:0000313" key="2">
    <source>
        <dbReference type="Proteomes" id="UP001470230"/>
    </source>
</evidence>
<reference evidence="1 2" key="1">
    <citation type="submission" date="2024-04" db="EMBL/GenBank/DDBJ databases">
        <title>Tritrichomonas musculus Genome.</title>
        <authorList>
            <person name="Alves-Ferreira E."/>
            <person name="Grigg M."/>
            <person name="Lorenzi H."/>
            <person name="Galac M."/>
        </authorList>
    </citation>
    <scope>NUCLEOTIDE SEQUENCE [LARGE SCALE GENOMIC DNA]</scope>
    <source>
        <strain evidence="1 2">EAF2021</strain>
    </source>
</reference>
<name>A0ABR2IP14_9EUKA</name>
<dbReference type="PANTHER" id="PTHR14611:SF2">
    <property type="entry name" value="TECTONIC"/>
    <property type="match status" value="1"/>
</dbReference>
<dbReference type="Proteomes" id="UP001470230">
    <property type="component" value="Unassembled WGS sequence"/>
</dbReference>
<gene>
    <name evidence="1" type="ORF">M9Y10_009627</name>
</gene>
<organism evidence="1 2">
    <name type="scientific">Tritrichomonas musculus</name>
    <dbReference type="NCBI Taxonomy" id="1915356"/>
    <lineage>
        <taxon>Eukaryota</taxon>
        <taxon>Metamonada</taxon>
        <taxon>Parabasalia</taxon>
        <taxon>Tritrichomonadida</taxon>
        <taxon>Tritrichomonadidae</taxon>
        <taxon>Tritrichomonas</taxon>
    </lineage>
</organism>
<evidence type="ECO:0008006" key="3">
    <source>
        <dbReference type="Google" id="ProtNLM"/>
    </source>
</evidence>
<accession>A0ABR2IP14</accession>
<dbReference type="PANTHER" id="PTHR14611">
    <property type="entry name" value="TECTONIC FAMILY MEMBER"/>
    <property type="match status" value="1"/>
</dbReference>
<sequence length="423" mass="48421">MIFLNLLLQHLIANEVQFGVNTCICDSSSGFCDANCTMEIGKKTYLPDCKDKPFHSHSPLGEWLINEFFCIYKRHGDPPKRKGPNNEEFPPDFDFLKRYDPLSYRDTNPTDSRTDSDRLKYKYGDLLKAQDNSTFFIPAPYLATAECRTDIQPLEFLVPVDTIQCYYNNTEGLNFSFPDNFLGNDGSLIPISISENCTNNKYKEIKYNIFYNNETMNPTRVDVITKCYNDSEIDTKGFLSLQEEIHYYSNSTEVSLAKSGNFGYSYGQPLIVSIDKSNPEQFPIPFGNDCQNVKYTSLMFGYDTIGGCSKNAEDMINVFSRYTRISKLGKANGNAKEDWIHIDTSETENCTHLAFNIYYEFIGNVHNPQNQIYSANYQCLSNESEDYFLLVVSFLRSGDIKTKRHIPKPKGLPDDTFAPIYQP</sequence>